<feature type="transmembrane region" description="Helical" evidence="3">
    <location>
        <begin position="353"/>
        <end position="373"/>
    </location>
</feature>
<evidence type="ECO:0000256" key="1">
    <source>
        <dbReference type="ARBA" id="ARBA00004141"/>
    </source>
</evidence>
<feature type="transmembrane region" description="Helical" evidence="3">
    <location>
        <begin position="81"/>
        <end position="103"/>
    </location>
</feature>
<feature type="transmembrane region" description="Helical" evidence="3">
    <location>
        <begin position="320"/>
        <end position="341"/>
    </location>
</feature>
<keyword evidence="3" id="KW-0812">Transmembrane</keyword>
<protein>
    <submittedName>
        <fullName evidence="5">DEKNAAC101387</fullName>
    </submittedName>
</protein>
<dbReference type="PANTHER" id="PTHR11360:SF177">
    <property type="entry name" value="RIBOFLAVIN TRANSPORTER MCH5"/>
    <property type="match status" value="1"/>
</dbReference>
<organism evidence="5 6">
    <name type="scientific">Brettanomyces naardenensis</name>
    <name type="common">Yeast</name>
    <dbReference type="NCBI Taxonomy" id="13370"/>
    <lineage>
        <taxon>Eukaryota</taxon>
        <taxon>Fungi</taxon>
        <taxon>Dikarya</taxon>
        <taxon>Ascomycota</taxon>
        <taxon>Saccharomycotina</taxon>
        <taxon>Pichiomycetes</taxon>
        <taxon>Pichiales</taxon>
        <taxon>Pichiaceae</taxon>
        <taxon>Brettanomyces</taxon>
    </lineage>
</organism>
<comment type="similarity">
    <text evidence="2">Belongs to the major facilitator superfamily. Monocarboxylate porter (TC 2.A.1.13) family.</text>
</comment>
<keyword evidence="3" id="KW-1133">Transmembrane helix</keyword>
<dbReference type="AlphaFoldDB" id="A0A448YI13"/>
<feature type="transmembrane region" description="Helical" evidence="3">
    <location>
        <begin position="167"/>
        <end position="187"/>
    </location>
</feature>
<feature type="transmembrane region" description="Helical" evidence="3">
    <location>
        <begin position="259"/>
        <end position="278"/>
    </location>
</feature>
<feature type="transmembrane region" description="Helical" evidence="3">
    <location>
        <begin position="290"/>
        <end position="308"/>
    </location>
</feature>
<evidence type="ECO:0000256" key="3">
    <source>
        <dbReference type="SAM" id="Phobius"/>
    </source>
</evidence>
<name>A0A448YI13_BRENA</name>
<reference evidence="5 6" key="1">
    <citation type="submission" date="2018-12" db="EMBL/GenBank/DDBJ databases">
        <authorList>
            <person name="Tiukova I."/>
            <person name="Dainat J."/>
        </authorList>
    </citation>
    <scope>NUCLEOTIDE SEQUENCE [LARGE SCALE GENOMIC DNA]</scope>
</reference>
<gene>
    <name evidence="5" type="ORF">BRENAR_LOCUS1256</name>
</gene>
<dbReference type="InterPro" id="IPR050327">
    <property type="entry name" value="Proton-linked_MCT"/>
</dbReference>
<feature type="transmembrane region" description="Helical" evidence="3">
    <location>
        <begin position="40"/>
        <end position="61"/>
    </location>
</feature>
<dbReference type="InterPro" id="IPR036259">
    <property type="entry name" value="MFS_trans_sf"/>
</dbReference>
<dbReference type="Proteomes" id="UP000290900">
    <property type="component" value="Unassembled WGS sequence"/>
</dbReference>
<dbReference type="Pfam" id="PF07690">
    <property type="entry name" value="MFS_1"/>
    <property type="match status" value="1"/>
</dbReference>
<dbReference type="GO" id="GO:0022857">
    <property type="term" value="F:transmembrane transporter activity"/>
    <property type="evidence" value="ECO:0007669"/>
    <property type="project" value="InterPro"/>
</dbReference>
<evidence type="ECO:0000313" key="6">
    <source>
        <dbReference type="Proteomes" id="UP000290900"/>
    </source>
</evidence>
<evidence type="ECO:0000259" key="4">
    <source>
        <dbReference type="PROSITE" id="PS50850"/>
    </source>
</evidence>
<dbReference type="FunCoup" id="A0A448YI13">
    <property type="interactions" value="178"/>
</dbReference>
<dbReference type="EMBL" id="CAACVR010000004">
    <property type="protein sequence ID" value="VEU20521.1"/>
    <property type="molecule type" value="Genomic_DNA"/>
</dbReference>
<sequence length="444" mass="48060">MDPDRLPLTVDKVDTQVRSEEIELPVDAQPATYPERGLKAYSVVLACWLGFICDFGLLNSIGAIESYAAEHILVNNTSTEISWIFSIYCFLTFGGNIISGFVFDKYGTKILSVVGSILIVGGLFATANCVTLWQFVMAFGICCGTGCALLMSPGVNSIGHFFNKRRGLAMGIAMSGASIGGVAWPLVCRSLYGKIGFAWTIRVLAFIFAALLSAMCFLIDDRRREFALKDVEKSDEQRSTSPLKDIIDFGMLKNVSYDLLVAALFLNEFSLVLTFTYVPSYALNQGFTQSISLIALTVLNGAGIPGRYLPSHLSDRVGDFNMICITSLGMTISIFIIWVPFGKHLGAFMAFNVMYGFFCAGTLALTPLCTSAVSEPKNYGKAYGTAYFFAAFGNLICLPIGMAITSTKGGYQAMAAFCGATCALATIFFTIARVKFGGFKMVSI</sequence>
<dbReference type="PROSITE" id="PS50850">
    <property type="entry name" value="MFS"/>
    <property type="match status" value="1"/>
</dbReference>
<feature type="transmembrane region" description="Helical" evidence="3">
    <location>
        <begin position="133"/>
        <end position="155"/>
    </location>
</feature>
<keyword evidence="3" id="KW-0472">Membrane</keyword>
<dbReference type="PANTHER" id="PTHR11360">
    <property type="entry name" value="MONOCARBOXYLATE TRANSPORTER"/>
    <property type="match status" value="1"/>
</dbReference>
<dbReference type="SUPFAM" id="SSF103473">
    <property type="entry name" value="MFS general substrate transporter"/>
    <property type="match status" value="1"/>
</dbReference>
<dbReference type="OrthoDB" id="6509908at2759"/>
<accession>A0A448YI13</accession>
<evidence type="ECO:0000256" key="2">
    <source>
        <dbReference type="ARBA" id="ARBA00006727"/>
    </source>
</evidence>
<keyword evidence="6" id="KW-1185">Reference proteome</keyword>
<evidence type="ECO:0000313" key="5">
    <source>
        <dbReference type="EMBL" id="VEU20521.1"/>
    </source>
</evidence>
<proteinExistence type="inferred from homology"/>
<feature type="transmembrane region" description="Helical" evidence="3">
    <location>
        <begin position="385"/>
        <end position="404"/>
    </location>
</feature>
<dbReference type="CDD" id="cd17352">
    <property type="entry name" value="MFS_MCT_SLC16"/>
    <property type="match status" value="1"/>
</dbReference>
<feature type="transmembrane region" description="Helical" evidence="3">
    <location>
        <begin position="199"/>
        <end position="219"/>
    </location>
</feature>
<dbReference type="GO" id="GO:0016020">
    <property type="term" value="C:membrane"/>
    <property type="evidence" value="ECO:0007669"/>
    <property type="project" value="UniProtKB-SubCell"/>
</dbReference>
<feature type="transmembrane region" description="Helical" evidence="3">
    <location>
        <begin position="410"/>
        <end position="431"/>
    </location>
</feature>
<dbReference type="GO" id="GO:0032218">
    <property type="term" value="P:riboflavin transport"/>
    <property type="evidence" value="ECO:0007669"/>
    <property type="project" value="TreeGrafter"/>
</dbReference>
<dbReference type="Gene3D" id="1.20.1250.20">
    <property type="entry name" value="MFS general substrate transporter like domains"/>
    <property type="match status" value="2"/>
</dbReference>
<comment type="subcellular location">
    <subcellularLocation>
        <location evidence="1">Membrane</location>
        <topology evidence="1">Multi-pass membrane protein</topology>
    </subcellularLocation>
</comment>
<dbReference type="InterPro" id="IPR020846">
    <property type="entry name" value="MFS_dom"/>
</dbReference>
<feature type="domain" description="Major facilitator superfamily (MFS) profile" evidence="4">
    <location>
        <begin position="40"/>
        <end position="437"/>
    </location>
</feature>
<feature type="transmembrane region" description="Helical" evidence="3">
    <location>
        <begin position="110"/>
        <end position="127"/>
    </location>
</feature>
<dbReference type="InterPro" id="IPR011701">
    <property type="entry name" value="MFS"/>
</dbReference>
<dbReference type="InParanoid" id="A0A448YI13"/>